<dbReference type="Gene3D" id="3.40.50.1000">
    <property type="entry name" value="HAD superfamily/HAD-like"/>
    <property type="match status" value="1"/>
</dbReference>
<protein>
    <recommendedName>
        <fullName evidence="10">Beta-phosphoglucomutase</fullName>
        <ecNumber evidence="9">5.4.2.6</ecNumber>
    </recommendedName>
</protein>
<dbReference type="SFLD" id="SFLDG01129">
    <property type="entry name" value="C1.5:_HAD__Beta-PGM__Phosphata"/>
    <property type="match status" value="1"/>
</dbReference>
<keyword evidence="3" id="KW-0597">Phosphoprotein</keyword>
<dbReference type="KEGG" id="asd:AS9A_2799"/>
<dbReference type="EMBL" id="CP002786">
    <property type="protein sequence ID" value="AEF41246.1"/>
    <property type="molecule type" value="Genomic_DNA"/>
</dbReference>
<dbReference type="PANTHER" id="PTHR46193:SF18">
    <property type="entry name" value="HEXITOL PHOSPHATASE B"/>
    <property type="match status" value="1"/>
</dbReference>
<dbReference type="PANTHER" id="PTHR46193">
    <property type="entry name" value="6-PHOSPHOGLUCONATE PHOSPHATASE"/>
    <property type="match status" value="1"/>
</dbReference>
<evidence type="ECO:0000256" key="1">
    <source>
        <dbReference type="ARBA" id="ARBA00001946"/>
    </source>
</evidence>
<dbReference type="HOGENOM" id="CLU_045011_4_0_11"/>
<dbReference type="Proteomes" id="UP000009235">
    <property type="component" value="Chromosome"/>
</dbReference>
<evidence type="ECO:0000256" key="10">
    <source>
        <dbReference type="ARBA" id="ARBA00044991"/>
    </source>
</evidence>
<dbReference type="Pfam" id="PF00702">
    <property type="entry name" value="Hydrolase"/>
    <property type="match status" value="1"/>
</dbReference>
<evidence type="ECO:0000313" key="11">
    <source>
        <dbReference type="EMBL" id="AEF41246.1"/>
    </source>
</evidence>
<name>F6EJ14_HOYSD</name>
<comment type="similarity">
    <text evidence="2">Belongs to the HAD-like hydrolase superfamily. CbbY/CbbZ/Gph/YieH family.</text>
</comment>
<keyword evidence="4" id="KW-0479">Metal-binding</keyword>
<dbReference type="Gene3D" id="1.10.150.240">
    <property type="entry name" value="Putative phosphatase, domain 2"/>
    <property type="match status" value="1"/>
</dbReference>
<dbReference type="OrthoDB" id="9797743at2"/>
<keyword evidence="7" id="KW-0119">Carbohydrate metabolism</keyword>
<evidence type="ECO:0000313" key="12">
    <source>
        <dbReference type="Proteomes" id="UP000009235"/>
    </source>
</evidence>
<dbReference type="eggNOG" id="COG0637">
    <property type="taxonomic scope" value="Bacteria"/>
</dbReference>
<comment type="catalytic activity">
    <reaction evidence="8">
        <text>beta-D-glucose 1-phosphate = beta-D-glucose 6-phosphate</text>
        <dbReference type="Rhea" id="RHEA:20113"/>
        <dbReference type="ChEBI" id="CHEBI:57684"/>
        <dbReference type="ChEBI" id="CHEBI:58247"/>
        <dbReference type="EC" id="5.4.2.6"/>
    </reaction>
</comment>
<keyword evidence="11" id="KW-0378">Hydrolase</keyword>
<evidence type="ECO:0000256" key="4">
    <source>
        <dbReference type="ARBA" id="ARBA00022723"/>
    </source>
</evidence>
<dbReference type="GO" id="GO:0008801">
    <property type="term" value="F:beta-phosphoglucomutase activity"/>
    <property type="evidence" value="ECO:0007669"/>
    <property type="project" value="UniProtKB-EC"/>
</dbReference>
<dbReference type="PRINTS" id="PR00413">
    <property type="entry name" value="HADHALOGNASE"/>
</dbReference>
<dbReference type="SFLD" id="SFLDS00003">
    <property type="entry name" value="Haloacid_Dehalogenase"/>
    <property type="match status" value="1"/>
</dbReference>
<keyword evidence="6" id="KW-0413">Isomerase</keyword>
<proteinExistence type="inferred from homology"/>
<dbReference type="InterPro" id="IPR010976">
    <property type="entry name" value="B-phosphoglucomutase_hydrolase"/>
</dbReference>
<comment type="cofactor">
    <cofactor evidence="1">
        <name>Mg(2+)</name>
        <dbReference type="ChEBI" id="CHEBI:18420"/>
    </cofactor>
</comment>
<evidence type="ECO:0000256" key="2">
    <source>
        <dbReference type="ARBA" id="ARBA00006171"/>
    </source>
</evidence>
<dbReference type="AlphaFoldDB" id="F6EJ14"/>
<evidence type="ECO:0000256" key="9">
    <source>
        <dbReference type="ARBA" id="ARBA00044968"/>
    </source>
</evidence>
<gene>
    <name evidence="11" type="ordered locus">AS9A_2799</name>
</gene>
<sequence length="228" mass="24081">MHLLEAEAVLFDLDGVLTDTAAVHERAWAQVMSEFLDSYGGVEPYSVADYYTHLDGKQRQKGIQSLLASRGIDLPAESVTELGARKNAAFRQALSAEGVQVFPGSVRFLDWIQQHGIPVAVVSSSRNAPAVLEAAGLLDRFVTVVDGTVAAEHDLPSKPAPDTYEYGAKLLGAAPERTAIIEDAVSGVAAGRAGNFWVVGVDRGAGSETLQQHGADIVVGDLGELVEA</sequence>
<reference evidence="11 12" key="1">
    <citation type="journal article" date="2011" name="J. Bacteriol.">
        <title>Complete genome sequence of Amycolicicoccus subflavus DQS3-9A1T, an actinomycete isolated from crude oil-polluted soil.</title>
        <authorList>
            <person name="Cai M."/>
            <person name="Chen W.M."/>
            <person name="Nie Y."/>
            <person name="Chi C.Q."/>
            <person name="Wang Y.N."/>
            <person name="Tang Y.Q."/>
            <person name="Li G.Y."/>
            <person name="Wu X.L."/>
        </authorList>
    </citation>
    <scope>NUCLEOTIDE SEQUENCE [LARGE SCALE GENOMIC DNA]</scope>
    <source>
        <strain evidence="12">DSM 45089 / DQS3-9A1</strain>
    </source>
</reference>
<evidence type="ECO:0000256" key="8">
    <source>
        <dbReference type="ARBA" id="ARBA00044926"/>
    </source>
</evidence>
<evidence type="ECO:0000256" key="3">
    <source>
        <dbReference type="ARBA" id="ARBA00022553"/>
    </source>
</evidence>
<dbReference type="EC" id="5.4.2.6" evidence="9"/>
<dbReference type="GO" id="GO:0046872">
    <property type="term" value="F:metal ion binding"/>
    <property type="evidence" value="ECO:0007669"/>
    <property type="project" value="UniProtKB-KW"/>
</dbReference>
<evidence type="ECO:0000256" key="6">
    <source>
        <dbReference type="ARBA" id="ARBA00023235"/>
    </source>
</evidence>
<dbReference type="RefSeq" id="WP_013807595.1">
    <property type="nucleotide sequence ID" value="NC_015564.1"/>
</dbReference>
<accession>F6EJ14</accession>
<dbReference type="InterPro" id="IPR023198">
    <property type="entry name" value="PGP-like_dom2"/>
</dbReference>
<dbReference type="InterPro" id="IPR036412">
    <property type="entry name" value="HAD-like_sf"/>
</dbReference>
<dbReference type="InterPro" id="IPR023214">
    <property type="entry name" value="HAD_sf"/>
</dbReference>
<dbReference type="GO" id="GO:0016787">
    <property type="term" value="F:hydrolase activity"/>
    <property type="evidence" value="ECO:0007669"/>
    <property type="project" value="UniProtKB-KW"/>
</dbReference>
<keyword evidence="5" id="KW-0460">Magnesium</keyword>
<evidence type="ECO:0000256" key="7">
    <source>
        <dbReference type="ARBA" id="ARBA00023277"/>
    </source>
</evidence>
<dbReference type="NCBIfam" id="TIGR02009">
    <property type="entry name" value="PGMB-YQAB-SF"/>
    <property type="match status" value="1"/>
</dbReference>
<dbReference type="InterPro" id="IPR051600">
    <property type="entry name" value="Beta-PGM-like"/>
</dbReference>
<evidence type="ECO:0000256" key="5">
    <source>
        <dbReference type="ARBA" id="ARBA00022842"/>
    </source>
</evidence>
<dbReference type="NCBIfam" id="TIGR01509">
    <property type="entry name" value="HAD-SF-IA-v3"/>
    <property type="match status" value="1"/>
</dbReference>
<dbReference type="SUPFAM" id="SSF56784">
    <property type="entry name" value="HAD-like"/>
    <property type="match status" value="1"/>
</dbReference>
<dbReference type="InterPro" id="IPR006439">
    <property type="entry name" value="HAD-SF_hydro_IA"/>
</dbReference>
<keyword evidence="12" id="KW-1185">Reference proteome</keyword>
<dbReference type="STRING" id="443218.AS9A_2799"/>
<dbReference type="SFLD" id="SFLDG01135">
    <property type="entry name" value="C1.5.6:_HAD__Beta-PGM__Phospha"/>
    <property type="match status" value="1"/>
</dbReference>
<organism evidence="11 12">
    <name type="scientific">Hoyosella subflava (strain DSM 45089 / JCM 17490 / NBRC 109087 / DQS3-9A1)</name>
    <name type="common">Amycolicicoccus subflavus</name>
    <dbReference type="NCBI Taxonomy" id="443218"/>
    <lineage>
        <taxon>Bacteria</taxon>
        <taxon>Bacillati</taxon>
        <taxon>Actinomycetota</taxon>
        <taxon>Actinomycetes</taxon>
        <taxon>Mycobacteriales</taxon>
        <taxon>Hoyosellaceae</taxon>
        <taxon>Hoyosella</taxon>
    </lineage>
</organism>